<evidence type="ECO:0000256" key="11">
    <source>
        <dbReference type="ARBA" id="ARBA00023284"/>
    </source>
</evidence>
<dbReference type="InterPro" id="IPR016156">
    <property type="entry name" value="FAD/NAD-linked_Rdtase_dimer_sf"/>
</dbReference>
<dbReference type="RefSeq" id="WP_026640256.1">
    <property type="nucleotide sequence ID" value="NZ_NEVK01000003.1"/>
</dbReference>
<evidence type="ECO:0000256" key="14">
    <source>
        <dbReference type="PIRSR" id="PIRSR000350-3"/>
    </source>
</evidence>
<dbReference type="AlphaFoldDB" id="A0A261RKH6"/>
<evidence type="ECO:0000256" key="3">
    <source>
        <dbReference type="ARBA" id="ARBA00012608"/>
    </source>
</evidence>
<dbReference type="InterPro" id="IPR001100">
    <property type="entry name" value="Pyr_nuc-diS_OxRdtase"/>
</dbReference>
<feature type="binding site" evidence="14">
    <location>
        <position position="55"/>
    </location>
    <ligand>
        <name>FAD</name>
        <dbReference type="ChEBI" id="CHEBI:57692"/>
    </ligand>
</feature>
<dbReference type="Pfam" id="PF02852">
    <property type="entry name" value="Pyr_redox_dim"/>
    <property type="match status" value="1"/>
</dbReference>
<dbReference type="InterPro" id="IPR050151">
    <property type="entry name" value="Class-I_Pyr_Nuc-Dis_Oxidored"/>
</dbReference>
<evidence type="ECO:0000256" key="10">
    <source>
        <dbReference type="ARBA" id="ARBA00023157"/>
    </source>
</evidence>
<keyword evidence="11 16" id="KW-0676">Redox-active center</keyword>
<name>A0A261RKH6_9BORD</name>
<dbReference type="EMBL" id="NEVK01000003">
    <property type="protein sequence ID" value="OZI25287.1"/>
    <property type="molecule type" value="Genomic_DNA"/>
</dbReference>
<feature type="domain" description="Pyridine nucleotide-disulphide oxidoreductase dimerisation" evidence="17">
    <location>
        <begin position="357"/>
        <end position="465"/>
    </location>
</feature>
<feature type="binding site" evidence="14">
    <location>
        <position position="208"/>
    </location>
    <ligand>
        <name>NAD(+)</name>
        <dbReference type="ChEBI" id="CHEBI:57540"/>
    </ligand>
</feature>
<evidence type="ECO:0000256" key="2">
    <source>
        <dbReference type="ARBA" id="ARBA00007532"/>
    </source>
</evidence>
<keyword evidence="9 14" id="KW-0520">NAD</keyword>
<dbReference type="Gene3D" id="3.30.390.30">
    <property type="match status" value="1"/>
</dbReference>
<evidence type="ECO:0000313" key="19">
    <source>
        <dbReference type="EMBL" id="OZI25287.1"/>
    </source>
</evidence>
<reference evidence="20" key="1">
    <citation type="submission" date="2017-05" db="EMBL/GenBank/DDBJ databases">
        <title>Complete and WGS of Bordetella genogroups.</title>
        <authorList>
            <person name="Spilker T."/>
            <person name="Lipuma J."/>
        </authorList>
    </citation>
    <scope>NUCLEOTIDE SEQUENCE [LARGE SCALE GENOMIC DNA]</scope>
    <source>
        <strain evidence="20">AU18089</strain>
    </source>
</reference>
<keyword evidence="6 16" id="KW-0285">Flavoprotein</keyword>
<evidence type="ECO:0000256" key="15">
    <source>
        <dbReference type="PIRSR" id="PIRSR000350-4"/>
    </source>
</evidence>
<dbReference type="SUPFAM" id="SSF51905">
    <property type="entry name" value="FAD/NAD(P)-binding domain"/>
    <property type="match status" value="1"/>
</dbReference>
<dbReference type="PRINTS" id="PR00411">
    <property type="entry name" value="PNDRDTASEI"/>
</dbReference>
<keyword evidence="8 16" id="KW-0560">Oxidoreductase</keyword>
<evidence type="ECO:0000256" key="4">
    <source>
        <dbReference type="ARBA" id="ARBA00016961"/>
    </source>
</evidence>
<evidence type="ECO:0000313" key="20">
    <source>
        <dbReference type="Proteomes" id="UP000216947"/>
    </source>
</evidence>
<dbReference type="PIRSF" id="PIRSF000350">
    <property type="entry name" value="Mercury_reductase_MerA"/>
    <property type="match status" value="1"/>
</dbReference>
<dbReference type="Proteomes" id="UP000216947">
    <property type="component" value="Unassembled WGS sequence"/>
</dbReference>
<organism evidence="19 20">
    <name type="scientific">Bordetella genomosp. 7</name>
    <dbReference type="NCBI Taxonomy" id="1416805"/>
    <lineage>
        <taxon>Bacteria</taxon>
        <taxon>Pseudomonadati</taxon>
        <taxon>Pseudomonadota</taxon>
        <taxon>Betaproteobacteria</taxon>
        <taxon>Burkholderiales</taxon>
        <taxon>Alcaligenaceae</taxon>
        <taxon>Bordetella</taxon>
    </lineage>
</organism>
<dbReference type="GO" id="GO:0006103">
    <property type="term" value="P:2-oxoglutarate metabolic process"/>
    <property type="evidence" value="ECO:0007669"/>
    <property type="project" value="TreeGrafter"/>
</dbReference>
<dbReference type="EC" id="1.8.1.4" evidence="3 16"/>
<gene>
    <name evidence="19" type="ORF">CAL19_04290</name>
</gene>
<evidence type="ECO:0000259" key="17">
    <source>
        <dbReference type="Pfam" id="PF02852"/>
    </source>
</evidence>
<evidence type="ECO:0000256" key="5">
    <source>
        <dbReference type="ARBA" id="ARBA00022490"/>
    </source>
</evidence>
<protein>
    <recommendedName>
        <fullName evidence="4 16">Dihydrolipoyl dehydrogenase</fullName>
        <ecNumber evidence="3 16">1.8.1.4</ecNumber>
    </recommendedName>
</protein>
<comment type="caution">
    <text evidence="19">The sequence shown here is derived from an EMBL/GenBank/DDBJ whole genome shotgun (WGS) entry which is preliminary data.</text>
</comment>
<dbReference type="GO" id="GO:0050660">
    <property type="term" value="F:flavin adenine dinucleotide binding"/>
    <property type="evidence" value="ECO:0007669"/>
    <property type="project" value="InterPro"/>
</dbReference>
<dbReference type="PRINTS" id="PR00368">
    <property type="entry name" value="FADPNR"/>
</dbReference>
<dbReference type="InterPro" id="IPR004099">
    <property type="entry name" value="Pyr_nucl-diS_OxRdtase_dimer"/>
</dbReference>
<keyword evidence="10" id="KW-1015">Disulfide bond</keyword>
<evidence type="ECO:0000256" key="6">
    <source>
        <dbReference type="ARBA" id="ARBA00022630"/>
    </source>
</evidence>
<dbReference type="PANTHER" id="PTHR22912:SF217">
    <property type="entry name" value="DIHYDROLIPOYL DEHYDROGENASE"/>
    <property type="match status" value="1"/>
</dbReference>
<dbReference type="NCBIfam" id="TIGR01350">
    <property type="entry name" value="lipoamide_DH"/>
    <property type="match status" value="1"/>
</dbReference>
<feature type="binding site" evidence="14">
    <location>
        <begin position="322"/>
        <end position="325"/>
    </location>
    <ligand>
        <name>FAD</name>
        <dbReference type="ChEBI" id="CHEBI:57692"/>
    </ligand>
</feature>
<keyword evidence="14" id="KW-0547">Nucleotide-binding</keyword>
<feature type="active site" description="Proton acceptor" evidence="13">
    <location>
        <position position="455"/>
    </location>
</feature>
<dbReference type="InterPro" id="IPR012999">
    <property type="entry name" value="Pyr_OxRdtase_I_AS"/>
</dbReference>
<dbReference type="PROSITE" id="PS00076">
    <property type="entry name" value="PYRIDINE_REDOX_1"/>
    <property type="match status" value="1"/>
</dbReference>
<dbReference type="SUPFAM" id="SSF55424">
    <property type="entry name" value="FAD/NAD-linked reductases, dimerisation (C-terminal) domain"/>
    <property type="match status" value="1"/>
</dbReference>
<dbReference type="InterPro" id="IPR023753">
    <property type="entry name" value="FAD/NAD-binding_dom"/>
</dbReference>
<comment type="similarity">
    <text evidence="2 16">Belongs to the class-I pyridine nucleotide-disulfide oxidoreductase family.</text>
</comment>
<keyword evidence="5" id="KW-0963">Cytoplasm</keyword>
<evidence type="ECO:0000259" key="18">
    <source>
        <dbReference type="Pfam" id="PF07992"/>
    </source>
</evidence>
<dbReference type="Pfam" id="PF07992">
    <property type="entry name" value="Pyr_redox_2"/>
    <property type="match status" value="1"/>
</dbReference>
<dbReference type="Gene3D" id="3.50.50.60">
    <property type="entry name" value="FAD/NAD(P)-binding domain"/>
    <property type="match status" value="2"/>
</dbReference>
<evidence type="ECO:0000256" key="16">
    <source>
        <dbReference type="RuleBase" id="RU003692"/>
    </source>
</evidence>
<dbReference type="InterPro" id="IPR036188">
    <property type="entry name" value="FAD/NAD-bd_sf"/>
</dbReference>
<comment type="catalytic activity">
    <reaction evidence="12 16">
        <text>N(6)-[(R)-dihydrolipoyl]-L-lysyl-[protein] + NAD(+) = N(6)-[(R)-lipoyl]-L-lysyl-[protein] + NADH + H(+)</text>
        <dbReference type="Rhea" id="RHEA:15045"/>
        <dbReference type="Rhea" id="RHEA-COMP:10474"/>
        <dbReference type="Rhea" id="RHEA-COMP:10475"/>
        <dbReference type="ChEBI" id="CHEBI:15378"/>
        <dbReference type="ChEBI" id="CHEBI:57540"/>
        <dbReference type="ChEBI" id="CHEBI:57945"/>
        <dbReference type="ChEBI" id="CHEBI:83099"/>
        <dbReference type="ChEBI" id="CHEBI:83100"/>
        <dbReference type="EC" id="1.8.1.4"/>
    </reaction>
</comment>
<evidence type="ECO:0000256" key="8">
    <source>
        <dbReference type="ARBA" id="ARBA00023002"/>
    </source>
</evidence>
<keyword evidence="7 14" id="KW-0274">FAD</keyword>
<feature type="binding site" evidence="14">
    <location>
        <position position="316"/>
    </location>
    <ligand>
        <name>FAD</name>
        <dbReference type="ChEBI" id="CHEBI:57692"/>
    </ligand>
</feature>
<evidence type="ECO:0000256" key="7">
    <source>
        <dbReference type="ARBA" id="ARBA00022827"/>
    </source>
</evidence>
<comment type="cofactor">
    <cofactor evidence="14 16">
        <name>FAD</name>
        <dbReference type="ChEBI" id="CHEBI:57692"/>
    </cofactor>
    <text evidence="14 16">Binds 1 FAD per subunit.</text>
</comment>
<evidence type="ECO:0000256" key="12">
    <source>
        <dbReference type="ARBA" id="ARBA00049187"/>
    </source>
</evidence>
<evidence type="ECO:0000256" key="13">
    <source>
        <dbReference type="PIRSR" id="PIRSR000350-2"/>
    </source>
</evidence>
<sequence>MQTASRQEFDVAIVGGGPAGYVAALRASQLKLRTALVEREHLGGVCLNWGCIPTKALLHSADTVRRIRQAHAEGIVAESPQIDFARIMQRSRTASQRLNRGVAHLLKKAGVKVFSGSARLQGKGRLEVSGADGQAAQQVAAAHIILATGARPRELPALPFDGERVWSYRDALSATQLPASLLVIGAGAIGLEFASFYATLGCSVTVVEAAPRVLPSGDEEVSDFVRQAMEQDGVRFLTGARLASADVTAGHVQAVVESDAGQAIALQAERALVAVGLVGNTEHLGLEHCRAVINHGLIEAGDWGATQEPGLYAIGDVTGPPMLAHKASHEGIACVEHIARLHAGRPPQALRARAPAIPACVYSHPQSASIGLTEAQARAAHPDVKVGKFPLQGNGKAVAIGEAAGFIKTIFSAASGELLGAHLVGPEVTELVHGYAVAQSLEATEAELIETVFPHPTLSEAMHESVLAAYGRALHM</sequence>
<evidence type="ECO:0000256" key="9">
    <source>
        <dbReference type="ARBA" id="ARBA00023027"/>
    </source>
</evidence>
<dbReference type="GO" id="GO:0004148">
    <property type="term" value="F:dihydrolipoyl dehydrogenase (NADH) activity"/>
    <property type="evidence" value="ECO:0007669"/>
    <property type="project" value="UniProtKB-EC"/>
</dbReference>
<accession>A0A261RKH6</accession>
<dbReference type="GO" id="GO:0005737">
    <property type="term" value="C:cytoplasm"/>
    <property type="evidence" value="ECO:0007669"/>
    <property type="project" value="UniProtKB-SubCell"/>
</dbReference>
<feature type="disulfide bond" description="Redox-active" evidence="15">
    <location>
        <begin position="46"/>
        <end position="51"/>
    </location>
</feature>
<dbReference type="FunFam" id="3.30.390.30:FF:000001">
    <property type="entry name" value="Dihydrolipoyl dehydrogenase"/>
    <property type="match status" value="1"/>
</dbReference>
<proteinExistence type="inferred from homology"/>
<feature type="binding site" evidence="14">
    <location>
        <begin position="185"/>
        <end position="192"/>
    </location>
    <ligand>
        <name>NAD(+)</name>
        <dbReference type="ChEBI" id="CHEBI:57540"/>
    </ligand>
</feature>
<comment type="miscellaneous">
    <text evidence="16">The active site is a redox-active disulfide bond.</text>
</comment>
<keyword evidence="20" id="KW-1185">Reference proteome</keyword>
<feature type="domain" description="FAD/NAD(P)-binding" evidence="18">
    <location>
        <begin position="9"/>
        <end position="331"/>
    </location>
</feature>
<comment type="subcellular location">
    <subcellularLocation>
        <location evidence="1">Cytoplasm</location>
    </subcellularLocation>
</comment>
<dbReference type="PANTHER" id="PTHR22912">
    <property type="entry name" value="DISULFIDE OXIDOREDUCTASE"/>
    <property type="match status" value="1"/>
</dbReference>
<evidence type="ECO:0000256" key="1">
    <source>
        <dbReference type="ARBA" id="ARBA00004496"/>
    </source>
</evidence>
<dbReference type="InterPro" id="IPR006258">
    <property type="entry name" value="Lipoamide_DH"/>
</dbReference>
<feature type="binding site" evidence="14">
    <location>
        <position position="276"/>
    </location>
    <ligand>
        <name>NAD(+)</name>
        <dbReference type="ChEBI" id="CHEBI:57540"/>
    </ligand>
</feature>